<gene>
    <name evidence="1" type="ORF">E5336_05375</name>
</gene>
<sequence>MSSIIIGILLLLSLIGLIYYAVKGKNLMVGFLIITTLWLVLVLVGNALSPNPQMADMSVIDIIGNVYQAGPEGYAKSILVNIFFGAFFGRVLIETGIASTLIRKVVELGGDKPKITMGLLCFVVLLCFTSMTGIGPVIAIAVIALPIMQALGIPSSIALFSFMGSIMCGILANVTNFKQYQGILDGMEPGKFADAAYTFQDYFYFGAIAAVVAFAIVMIVSCVALSKHAKSHAWAAVTPNSQPQGDAPAISWISVILPILLVVICKLQVIPAFFVSALFALLTCGKLKNGYDKIAQLISKLFTDGSVDVAPMIGFLLTLAMFNNVAVYAGPYFEAIIGDIFPHSVLGLTLLMAVLIPAGFFRGPTNLVGCGTAVAVVILGATSNLPVTFLYPLFAITTIVPQHLDITQSWVAWGLGYTKVSSKGFMKYTIPVGWAIGALLLLMNYFMNGMGI</sequence>
<evidence type="ECO:0000313" key="2">
    <source>
        <dbReference type="Proteomes" id="UP000308836"/>
    </source>
</evidence>
<dbReference type="Proteomes" id="UP000308836">
    <property type="component" value="Unassembled WGS sequence"/>
</dbReference>
<keyword evidence="2" id="KW-1185">Reference proteome</keyword>
<comment type="caution">
    <text evidence="1">The sequence shown here is derived from an EMBL/GenBank/DDBJ whole genome shotgun (WGS) entry which is preliminary data.</text>
</comment>
<proteinExistence type="predicted"/>
<protein>
    <submittedName>
        <fullName evidence="1">Citrate transporter</fullName>
    </submittedName>
</protein>
<reference evidence="1" key="1">
    <citation type="submission" date="2019-04" db="EMBL/GenBank/DDBJ databases">
        <title>Microbes associate with the intestines of laboratory mice.</title>
        <authorList>
            <person name="Navarre W."/>
            <person name="Wong E."/>
            <person name="Huang K."/>
            <person name="Tropini C."/>
            <person name="Ng K."/>
            <person name="Yu B."/>
        </authorList>
    </citation>
    <scope>NUCLEOTIDE SEQUENCE</scope>
    <source>
        <strain evidence="1">NM09_H32</strain>
    </source>
</reference>
<name>A0AC61R831_9FIRM</name>
<accession>A0AC61R831</accession>
<organism evidence="1 2">
    <name type="scientific">Dubosiella muris</name>
    <dbReference type="NCBI Taxonomy" id="3038133"/>
    <lineage>
        <taxon>Bacteria</taxon>
        <taxon>Bacillati</taxon>
        <taxon>Bacillota</taxon>
        <taxon>Erysipelotrichia</taxon>
        <taxon>Erysipelotrichales</taxon>
        <taxon>Erysipelotrichaceae</taxon>
        <taxon>Dubosiella</taxon>
    </lineage>
</organism>
<evidence type="ECO:0000313" key="1">
    <source>
        <dbReference type="EMBL" id="TGY66094.1"/>
    </source>
</evidence>
<dbReference type="EMBL" id="SRYG01000009">
    <property type="protein sequence ID" value="TGY66094.1"/>
    <property type="molecule type" value="Genomic_DNA"/>
</dbReference>